<comment type="caution">
    <text evidence="1">The sequence shown here is derived from an EMBL/GenBank/DDBJ whole genome shotgun (WGS) entry which is preliminary data.</text>
</comment>
<dbReference type="AlphaFoldDB" id="A0AAD5M8E9"/>
<protein>
    <submittedName>
        <fullName evidence="1">Uncharacterized protein</fullName>
    </submittedName>
</protein>
<gene>
    <name evidence="1" type="ORF">KIN20_009605</name>
</gene>
<accession>A0AAD5M8E9</accession>
<dbReference type="EMBL" id="JAHQIW010001584">
    <property type="protein sequence ID" value="KAJ1353060.1"/>
    <property type="molecule type" value="Genomic_DNA"/>
</dbReference>
<name>A0AAD5M8E9_PARTN</name>
<evidence type="ECO:0000313" key="2">
    <source>
        <dbReference type="Proteomes" id="UP001196413"/>
    </source>
</evidence>
<evidence type="ECO:0000313" key="1">
    <source>
        <dbReference type="EMBL" id="KAJ1353060.1"/>
    </source>
</evidence>
<organism evidence="1 2">
    <name type="scientific">Parelaphostrongylus tenuis</name>
    <name type="common">Meningeal worm</name>
    <dbReference type="NCBI Taxonomy" id="148309"/>
    <lineage>
        <taxon>Eukaryota</taxon>
        <taxon>Metazoa</taxon>
        <taxon>Ecdysozoa</taxon>
        <taxon>Nematoda</taxon>
        <taxon>Chromadorea</taxon>
        <taxon>Rhabditida</taxon>
        <taxon>Rhabditina</taxon>
        <taxon>Rhabditomorpha</taxon>
        <taxon>Strongyloidea</taxon>
        <taxon>Metastrongylidae</taxon>
        <taxon>Parelaphostrongylus</taxon>
    </lineage>
</organism>
<dbReference type="Proteomes" id="UP001196413">
    <property type="component" value="Unassembled WGS sequence"/>
</dbReference>
<reference evidence="1" key="1">
    <citation type="submission" date="2021-06" db="EMBL/GenBank/DDBJ databases">
        <title>Parelaphostrongylus tenuis whole genome reference sequence.</title>
        <authorList>
            <person name="Garwood T.J."/>
            <person name="Larsen P.A."/>
            <person name="Fountain-Jones N.M."/>
            <person name="Garbe J.R."/>
            <person name="Macchietto M.G."/>
            <person name="Kania S.A."/>
            <person name="Gerhold R.W."/>
            <person name="Richards J.E."/>
            <person name="Wolf T.M."/>
        </authorList>
    </citation>
    <scope>NUCLEOTIDE SEQUENCE</scope>
    <source>
        <strain evidence="1">MNPRO001-30</strain>
        <tissue evidence="1">Meninges</tissue>
    </source>
</reference>
<keyword evidence="2" id="KW-1185">Reference proteome</keyword>
<sequence length="67" mass="7596">MFGFGIQDWLSRPSANTRCSCSLNAKKSVLAVTSFVFLNASWICSIPYYREICHIHSDAWSCYLVSI</sequence>
<proteinExistence type="predicted"/>